<feature type="region of interest" description="Disordered" evidence="1">
    <location>
        <begin position="259"/>
        <end position="294"/>
    </location>
</feature>
<evidence type="ECO:0000313" key="4">
    <source>
        <dbReference type="EMBL" id="KAK6521072.1"/>
    </source>
</evidence>
<accession>A0AAN8RR87</accession>
<proteinExistence type="predicted"/>
<keyword evidence="3" id="KW-0732">Signal</keyword>
<evidence type="ECO:0000256" key="3">
    <source>
        <dbReference type="SAM" id="SignalP"/>
    </source>
</evidence>
<keyword evidence="2" id="KW-1133">Transmembrane helix</keyword>
<dbReference type="Proteomes" id="UP001307849">
    <property type="component" value="Unassembled WGS sequence"/>
</dbReference>
<comment type="caution">
    <text evidence="4">The sequence shown here is derived from an EMBL/GenBank/DDBJ whole genome shotgun (WGS) entry which is preliminary data.</text>
</comment>
<feature type="signal peptide" evidence="3">
    <location>
        <begin position="1"/>
        <end position="26"/>
    </location>
</feature>
<protein>
    <recommendedName>
        <fullName evidence="6">Mid2 domain-containing protein</fullName>
    </recommendedName>
</protein>
<keyword evidence="2" id="KW-0472">Membrane</keyword>
<keyword evidence="5" id="KW-1185">Reference proteome</keyword>
<sequence>MIRAVLFTSSFVTSTLLLFLTGIVLTTKPVFSQSTEENEFIFPPAYDPTNDFYKDNPVYTAGERITIKWRTNYDAFKLYSMQGSEVVSYSEDLKLESNATSSPHATSYSWEVWTNIEDPPYLPLYLVIFNSADESKSFRSRSFNITNGKAPDGIAYTATERDPSVRTFTTTTTRISPVETTTIPGESTSLPTTTPTLASEVEAEDGNNSNNDDDKDHALKLGLGIGLGVGLGIPFLAVVVLFSCGVMICRAVALDYNPRDEGEDGASVVEEGRRGSRSTTGSNIVGGVQDGEKV</sequence>
<dbReference type="AlphaFoldDB" id="A0AAN8RR87"/>
<evidence type="ECO:0008006" key="6">
    <source>
        <dbReference type="Google" id="ProtNLM"/>
    </source>
</evidence>
<name>A0AAN8RR87_9PEZI</name>
<feature type="chain" id="PRO_5043029541" description="Mid2 domain-containing protein" evidence="3">
    <location>
        <begin position="27"/>
        <end position="294"/>
    </location>
</feature>
<evidence type="ECO:0000256" key="2">
    <source>
        <dbReference type="SAM" id="Phobius"/>
    </source>
</evidence>
<organism evidence="4 5">
    <name type="scientific">Arthrobotrys conoides</name>
    <dbReference type="NCBI Taxonomy" id="74498"/>
    <lineage>
        <taxon>Eukaryota</taxon>
        <taxon>Fungi</taxon>
        <taxon>Dikarya</taxon>
        <taxon>Ascomycota</taxon>
        <taxon>Pezizomycotina</taxon>
        <taxon>Orbiliomycetes</taxon>
        <taxon>Orbiliales</taxon>
        <taxon>Orbiliaceae</taxon>
        <taxon>Arthrobotrys</taxon>
    </lineage>
</organism>
<evidence type="ECO:0000313" key="5">
    <source>
        <dbReference type="Proteomes" id="UP001307849"/>
    </source>
</evidence>
<evidence type="ECO:0000256" key="1">
    <source>
        <dbReference type="SAM" id="MobiDB-lite"/>
    </source>
</evidence>
<gene>
    <name evidence="4" type="ORF">TWF506_001305</name>
</gene>
<dbReference type="EMBL" id="JAVHJM010000001">
    <property type="protein sequence ID" value="KAK6521072.1"/>
    <property type="molecule type" value="Genomic_DNA"/>
</dbReference>
<keyword evidence="2" id="KW-0812">Transmembrane</keyword>
<feature type="transmembrane region" description="Helical" evidence="2">
    <location>
        <begin position="221"/>
        <end position="249"/>
    </location>
</feature>
<reference evidence="4 5" key="1">
    <citation type="submission" date="2019-10" db="EMBL/GenBank/DDBJ databases">
        <authorList>
            <person name="Palmer J.M."/>
        </authorList>
    </citation>
    <scope>NUCLEOTIDE SEQUENCE [LARGE SCALE GENOMIC DNA]</scope>
    <source>
        <strain evidence="4 5">TWF506</strain>
    </source>
</reference>